<dbReference type="InterPro" id="IPR011009">
    <property type="entry name" value="Kinase-like_dom_sf"/>
</dbReference>
<organism evidence="2 3">
    <name type="scientific">Aquisphaera giovannonii</name>
    <dbReference type="NCBI Taxonomy" id="406548"/>
    <lineage>
        <taxon>Bacteria</taxon>
        <taxon>Pseudomonadati</taxon>
        <taxon>Planctomycetota</taxon>
        <taxon>Planctomycetia</taxon>
        <taxon>Isosphaerales</taxon>
        <taxon>Isosphaeraceae</taxon>
        <taxon>Aquisphaera</taxon>
    </lineage>
</organism>
<evidence type="ECO:0000313" key="2">
    <source>
        <dbReference type="EMBL" id="QEH32525.1"/>
    </source>
</evidence>
<dbReference type="Gene3D" id="1.10.510.10">
    <property type="entry name" value="Transferase(Phosphotransferase) domain 1"/>
    <property type="match status" value="1"/>
</dbReference>
<keyword evidence="1" id="KW-0472">Membrane</keyword>
<dbReference type="KEGG" id="agv:OJF2_10020"/>
<evidence type="ECO:0008006" key="4">
    <source>
        <dbReference type="Google" id="ProtNLM"/>
    </source>
</evidence>
<keyword evidence="1" id="KW-0812">Transmembrane</keyword>
<name>A0A5B9VXM2_9BACT</name>
<dbReference type="RefSeq" id="WP_168221609.1">
    <property type="nucleotide sequence ID" value="NZ_CP042997.1"/>
</dbReference>
<keyword evidence="3" id="KW-1185">Reference proteome</keyword>
<dbReference type="AlphaFoldDB" id="A0A5B9VXM2"/>
<proteinExistence type="predicted"/>
<accession>A0A5B9VXM2</accession>
<dbReference type="SUPFAM" id="SSF56112">
    <property type="entry name" value="Protein kinase-like (PK-like)"/>
    <property type="match status" value="1"/>
</dbReference>
<dbReference type="Proteomes" id="UP000324233">
    <property type="component" value="Chromosome"/>
</dbReference>
<protein>
    <recommendedName>
        <fullName evidence="4">DUF4384 domain-containing protein</fullName>
    </recommendedName>
</protein>
<sequence length="301" mass="33153">MLYHLLTGHAPHEGESREDVLSKAEKGHVVSPRQWNPTISRPLERACLKALASEPSARYGSPAEFGEALRHLGRRKRQAALVGVIVIILALAAGAYWWLRPPPLPPGPLSGRLAVHQYRSYEDPKRLLGIGRLGEGSDSCRVNDLLKVGFDLDRPAYAYLIALNAKGGAELLVPTSADEVPRRTYRHVFPQGPRDFYILNDGAGYHAFVLVASREPLPSFSRWALGLKDLPWTTIQKDGVWIFDDLGLRPELAASGLERGQVITDDTAPQPILEVCQKLQSIPGIDTVRALGFPVRTPGDR</sequence>
<dbReference type="EMBL" id="CP042997">
    <property type="protein sequence ID" value="QEH32525.1"/>
    <property type="molecule type" value="Genomic_DNA"/>
</dbReference>
<reference evidence="2 3" key="1">
    <citation type="submission" date="2019-08" db="EMBL/GenBank/DDBJ databases">
        <title>Deep-cultivation of Planctomycetes and their phenomic and genomic characterization uncovers novel biology.</title>
        <authorList>
            <person name="Wiegand S."/>
            <person name="Jogler M."/>
            <person name="Boedeker C."/>
            <person name="Pinto D."/>
            <person name="Vollmers J."/>
            <person name="Rivas-Marin E."/>
            <person name="Kohn T."/>
            <person name="Peeters S.H."/>
            <person name="Heuer A."/>
            <person name="Rast P."/>
            <person name="Oberbeckmann S."/>
            <person name="Bunk B."/>
            <person name="Jeske O."/>
            <person name="Meyerdierks A."/>
            <person name="Storesund J.E."/>
            <person name="Kallscheuer N."/>
            <person name="Luecker S."/>
            <person name="Lage O.M."/>
            <person name="Pohl T."/>
            <person name="Merkel B.J."/>
            <person name="Hornburger P."/>
            <person name="Mueller R.-W."/>
            <person name="Bruemmer F."/>
            <person name="Labrenz M."/>
            <person name="Spormann A.M."/>
            <person name="Op den Camp H."/>
            <person name="Overmann J."/>
            <person name="Amann R."/>
            <person name="Jetten M.S.M."/>
            <person name="Mascher T."/>
            <person name="Medema M.H."/>
            <person name="Devos D.P."/>
            <person name="Kaster A.-K."/>
            <person name="Ovreas L."/>
            <person name="Rohde M."/>
            <person name="Galperin M.Y."/>
            <person name="Jogler C."/>
        </authorList>
    </citation>
    <scope>NUCLEOTIDE SEQUENCE [LARGE SCALE GENOMIC DNA]</scope>
    <source>
        <strain evidence="2 3">OJF2</strain>
    </source>
</reference>
<evidence type="ECO:0000313" key="3">
    <source>
        <dbReference type="Proteomes" id="UP000324233"/>
    </source>
</evidence>
<feature type="transmembrane region" description="Helical" evidence="1">
    <location>
        <begin position="79"/>
        <end position="99"/>
    </location>
</feature>
<evidence type="ECO:0000256" key="1">
    <source>
        <dbReference type="SAM" id="Phobius"/>
    </source>
</evidence>
<keyword evidence="1" id="KW-1133">Transmembrane helix</keyword>
<gene>
    <name evidence="2" type="ORF">OJF2_10020</name>
</gene>